<keyword evidence="1" id="KW-0418">Kinase</keyword>
<dbReference type="InterPro" id="IPR050267">
    <property type="entry name" value="Anti-sigma-factor_SerPK"/>
</dbReference>
<dbReference type="InterPro" id="IPR036890">
    <property type="entry name" value="HATPase_C_sf"/>
</dbReference>
<evidence type="ECO:0000259" key="2">
    <source>
        <dbReference type="Pfam" id="PF13581"/>
    </source>
</evidence>
<dbReference type="AlphaFoldDB" id="A0AB39LYE4"/>
<dbReference type="Gene3D" id="3.30.565.10">
    <property type="entry name" value="Histidine kinase-like ATPase, C-terminal domain"/>
    <property type="match status" value="1"/>
</dbReference>
<accession>A0AB39LYE4</accession>
<dbReference type="RefSeq" id="WP_369186302.1">
    <property type="nucleotide sequence ID" value="NZ_CP163431.1"/>
</dbReference>
<keyword evidence="3" id="KW-0067">ATP-binding</keyword>
<protein>
    <submittedName>
        <fullName evidence="3">ATP-binding protein</fullName>
    </submittedName>
</protein>
<reference evidence="3" key="1">
    <citation type="submission" date="2024-07" db="EMBL/GenBank/DDBJ databases">
        <authorList>
            <person name="Yu S.T."/>
        </authorList>
    </citation>
    <scope>NUCLEOTIDE SEQUENCE</scope>
    <source>
        <strain evidence="3">R08</strain>
    </source>
</reference>
<evidence type="ECO:0000313" key="3">
    <source>
        <dbReference type="EMBL" id="XDP99034.1"/>
    </source>
</evidence>
<keyword evidence="3" id="KW-0547">Nucleotide-binding</keyword>
<dbReference type="SUPFAM" id="SSF55874">
    <property type="entry name" value="ATPase domain of HSP90 chaperone/DNA topoisomerase II/histidine kinase"/>
    <property type="match status" value="1"/>
</dbReference>
<dbReference type="GO" id="GO:0004674">
    <property type="term" value="F:protein serine/threonine kinase activity"/>
    <property type="evidence" value="ECO:0007669"/>
    <property type="project" value="UniProtKB-KW"/>
</dbReference>
<proteinExistence type="predicted"/>
<dbReference type="GO" id="GO:0005524">
    <property type="term" value="F:ATP binding"/>
    <property type="evidence" value="ECO:0007669"/>
    <property type="project" value="UniProtKB-KW"/>
</dbReference>
<dbReference type="PANTHER" id="PTHR35526">
    <property type="entry name" value="ANTI-SIGMA-F FACTOR RSBW-RELATED"/>
    <property type="match status" value="1"/>
</dbReference>
<name>A0AB39LYE4_9ACTN</name>
<feature type="domain" description="Histidine kinase/HSP90-like ATPase" evidence="2">
    <location>
        <begin position="25"/>
        <end position="131"/>
    </location>
</feature>
<dbReference type="EMBL" id="CP163431">
    <property type="protein sequence ID" value="XDP99034.1"/>
    <property type="molecule type" value="Genomic_DNA"/>
</dbReference>
<dbReference type="CDD" id="cd16936">
    <property type="entry name" value="HATPase_RsbW-like"/>
    <property type="match status" value="1"/>
</dbReference>
<keyword evidence="1" id="KW-0723">Serine/threonine-protein kinase</keyword>
<keyword evidence="1" id="KW-0808">Transferase</keyword>
<gene>
    <name evidence="3" type="ORF">AB5J58_01980</name>
</gene>
<dbReference type="PANTHER" id="PTHR35526:SF3">
    <property type="entry name" value="ANTI-SIGMA-F FACTOR RSBW"/>
    <property type="match status" value="1"/>
</dbReference>
<dbReference type="Pfam" id="PF13581">
    <property type="entry name" value="HATPase_c_2"/>
    <property type="match status" value="1"/>
</dbReference>
<sequence>MDLPPFNTTPTRVGWDTSALDPLRPVAEARHRTRVWLQEHWKLGELADSVELAVGELCTNAVRHGGGLAGLELALGTAREFAPPFLRVMVTDHAPALAPELPACADLLDEGGRGLRLVEALARRWGWHRTGFDEKQVWCTFTV</sequence>
<evidence type="ECO:0000256" key="1">
    <source>
        <dbReference type="ARBA" id="ARBA00022527"/>
    </source>
</evidence>
<dbReference type="InterPro" id="IPR003594">
    <property type="entry name" value="HATPase_dom"/>
</dbReference>
<organism evidence="3">
    <name type="scientific">Streptomyces sp. R08</name>
    <dbReference type="NCBI Taxonomy" id="3238624"/>
    <lineage>
        <taxon>Bacteria</taxon>
        <taxon>Bacillati</taxon>
        <taxon>Actinomycetota</taxon>
        <taxon>Actinomycetes</taxon>
        <taxon>Kitasatosporales</taxon>
        <taxon>Streptomycetaceae</taxon>
        <taxon>Streptomyces</taxon>
    </lineage>
</organism>